<feature type="active site" description="S-methylcysteine intermediate" evidence="14">
    <location>
        <position position="355"/>
    </location>
</feature>
<evidence type="ECO:0000256" key="6">
    <source>
        <dbReference type="ARBA" id="ARBA00022603"/>
    </source>
</evidence>
<feature type="binding site" evidence="14">
    <location>
        <begin position="181"/>
        <end position="182"/>
    </location>
    <ligand>
        <name>S-adenosyl-L-methionine</name>
        <dbReference type="ChEBI" id="CHEBI:59789"/>
    </ligand>
</feature>
<comment type="function">
    <text evidence="14">Specifically methylates position 2 of adenine 2503 in 23S rRNA and position 2 of adenine 37 in tRNAs.</text>
</comment>
<comment type="subcellular location">
    <subcellularLocation>
        <location evidence="1 14">Cytoplasm</location>
    </subcellularLocation>
</comment>
<dbReference type="NCBIfam" id="TIGR00048">
    <property type="entry name" value="rRNA_mod_RlmN"/>
    <property type="match status" value="1"/>
</dbReference>
<feature type="region of interest" description="Disordered" evidence="15">
    <location>
        <begin position="1"/>
        <end position="23"/>
    </location>
</feature>
<evidence type="ECO:0000256" key="1">
    <source>
        <dbReference type="ARBA" id="ARBA00004496"/>
    </source>
</evidence>
<dbReference type="AlphaFoldDB" id="A0A5C6FAN2"/>
<keyword evidence="7 14" id="KW-0808">Transferase</keyword>
<feature type="binding site" evidence="14">
    <location>
        <position position="132"/>
    </location>
    <ligand>
        <name>[4Fe-4S] cluster</name>
        <dbReference type="ChEBI" id="CHEBI:49883"/>
        <note>4Fe-4S-S-AdoMet</note>
    </ligand>
</feature>
<name>A0A5C6FAN2_9BACT</name>
<dbReference type="InterPro" id="IPR004383">
    <property type="entry name" value="rRNA_lsu_MTrfase_RlmN/Cfr"/>
</dbReference>
<evidence type="ECO:0000256" key="2">
    <source>
        <dbReference type="ARBA" id="ARBA00007544"/>
    </source>
</evidence>
<dbReference type="Gene3D" id="1.10.150.530">
    <property type="match status" value="1"/>
</dbReference>
<dbReference type="InterPro" id="IPR007197">
    <property type="entry name" value="rSAM"/>
</dbReference>
<sequence length="372" mass="41075">MNLPVIDPSSSEQTSKAPPADPRRHLLDVSIDDLKQWLVEQGQPGFRAKQIVHWVFQRRARDFAQMSDLPKGLRETLDQSFRIWVTDEAHHVQSSDGTDKLLVRLPDGGEVECVLLRDAARRSICVSSQVGCAMGCVFCASGLDGVDRNLTTGEILEQMLRLQARLKEDERLSHIVMMGMGEPLANLDRVLGALDVARSKDGLAISPRRITISTVGLPPAIDRLARAAVPYNLAVSLHAPNDELRNQLVPVNRKIGVDAVLEAADRYFDSCGRRLTFEYVLLGGVNDSDDEARQLASLLRRRTAMLNVIPYNPVAGLPYKTPTKKAIENFRTILENGGVNVQFRQRKGGEIDAACGQLRRNRGSIALPSTQG</sequence>
<evidence type="ECO:0000256" key="8">
    <source>
        <dbReference type="ARBA" id="ARBA00022691"/>
    </source>
</evidence>
<comment type="caution">
    <text evidence="14">Lacks conserved residue(s) required for the propagation of feature annotation.</text>
</comment>
<feature type="binding site" evidence="14">
    <location>
        <begin position="236"/>
        <end position="238"/>
    </location>
    <ligand>
        <name>S-adenosyl-L-methionine</name>
        <dbReference type="ChEBI" id="CHEBI:59789"/>
    </ligand>
</feature>
<dbReference type="GO" id="GO:0005737">
    <property type="term" value="C:cytoplasm"/>
    <property type="evidence" value="ECO:0007669"/>
    <property type="project" value="UniProtKB-SubCell"/>
</dbReference>
<dbReference type="InterPro" id="IPR013785">
    <property type="entry name" value="Aldolase_TIM"/>
</dbReference>
<gene>
    <name evidence="14 17" type="primary">rlmN</name>
    <name evidence="17" type="ORF">Poly51_25270</name>
</gene>
<dbReference type="EMBL" id="SJPW01000003">
    <property type="protein sequence ID" value="TWU56611.1"/>
    <property type="molecule type" value="Genomic_DNA"/>
</dbReference>
<accession>A0A5C6FAN2</accession>
<evidence type="ECO:0000256" key="14">
    <source>
        <dbReference type="HAMAP-Rule" id="MF_01849"/>
    </source>
</evidence>
<proteinExistence type="inferred from homology"/>
<comment type="catalytic activity">
    <reaction evidence="14">
        <text>adenosine(37) in tRNA + 2 reduced [2Fe-2S]-[ferredoxin] + 2 S-adenosyl-L-methionine = 2-methyladenosine(37) in tRNA + 5'-deoxyadenosine + L-methionine + 2 oxidized [2Fe-2S]-[ferredoxin] + S-adenosyl-L-homocysteine</text>
        <dbReference type="Rhea" id="RHEA:43332"/>
        <dbReference type="Rhea" id="RHEA-COMP:10000"/>
        <dbReference type="Rhea" id="RHEA-COMP:10001"/>
        <dbReference type="Rhea" id="RHEA-COMP:10162"/>
        <dbReference type="Rhea" id="RHEA-COMP:10485"/>
        <dbReference type="ChEBI" id="CHEBI:17319"/>
        <dbReference type="ChEBI" id="CHEBI:33737"/>
        <dbReference type="ChEBI" id="CHEBI:33738"/>
        <dbReference type="ChEBI" id="CHEBI:57844"/>
        <dbReference type="ChEBI" id="CHEBI:57856"/>
        <dbReference type="ChEBI" id="CHEBI:59789"/>
        <dbReference type="ChEBI" id="CHEBI:74411"/>
        <dbReference type="ChEBI" id="CHEBI:74497"/>
        <dbReference type="EC" id="2.1.1.192"/>
    </reaction>
</comment>
<dbReference type="GO" id="GO:0046872">
    <property type="term" value="F:metal ion binding"/>
    <property type="evidence" value="ECO:0007669"/>
    <property type="project" value="UniProtKB-KW"/>
</dbReference>
<dbReference type="PANTHER" id="PTHR30544:SF5">
    <property type="entry name" value="RADICAL SAM CORE DOMAIN-CONTAINING PROTEIN"/>
    <property type="match status" value="1"/>
</dbReference>
<feature type="binding site" evidence="14">
    <location>
        <position position="312"/>
    </location>
    <ligand>
        <name>S-adenosyl-L-methionine</name>
        <dbReference type="ChEBI" id="CHEBI:59789"/>
    </ligand>
</feature>
<dbReference type="SFLD" id="SFLDS00029">
    <property type="entry name" value="Radical_SAM"/>
    <property type="match status" value="1"/>
</dbReference>
<keyword evidence="11 14" id="KW-0408">Iron</keyword>
<dbReference type="HAMAP" id="MF_01849">
    <property type="entry name" value="RNA_methyltr_RlmN"/>
    <property type="match status" value="1"/>
</dbReference>
<comment type="catalytic activity">
    <reaction evidence="14">
        <text>adenosine(2503) in 23S rRNA + 2 reduced [2Fe-2S]-[ferredoxin] + 2 S-adenosyl-L-methionine = 2-methyladenosine(2503) in 23S rRNA + 5'-deoxyadenosine + L-methionine + 2 oxidized [2Fe-2S]-[ferredoxin] + S-adenosyl-L-homocysteine</text>
        <dbReference type="Rhea" id="RHEA:42916"/>
        <dbReference type="Rhea" id="RHEA-COMP:10000"/>
        <dbReference type="Rhea" id="RHEA-COMP:10001"/>
        <dbReference type="Rhea" id="RHEA-COMP:10152"/>
        <dbReference type="Rhea" id="RHEA-COMP:10282"/>
        <dbReference type="ChEBI" id="CHEBI:17319"/>
        <dbReference type="ChEBI" id="CHEBI:33737"/>
        <dbReference type="ChEBI" id="CHEBI:33738"/>
        <dbReference type="ChEBI" id="CHEBI:57844"/>
        <dbReference type="ChEBI" id="CHEBI:57856"/>
        <dbReference type="ChEBI" id="CHEBI:59789"/>
        <dbReference type="ChEBI" id="CHEBI:74411"/>
        <dbReference type="ChEBI" id="CHEBI:74497"/>
        <dbReference type="EC" id="2.1.1.192"/>
    </reaction>
</comment>
<evidence type="ECO:0000256" key="5">
    <source>
        <dbReference type="ARBA" id="ARBA00022552"/>
    </source>
</evidence>
<reference evidence="17 18" key="1">
    <citation type="submission" date="2019-02" db="EMBL/GenBank/DDBJ databases">
        <title>Deep-cultivation of Planctomycetes and their phenomic and genomic characterization uncovers novel biology.</title>
        <authorList>
            <person name="Wiegand S."/>
            <person name="Jogler M."/>
            <person name="Boedeker C."/>
            <person name="Pinto D."/>
            <person name="Vollmers J."/>
            <person name="Rivas-Marin E."/>
            <person name="Kohn T."/>
            <person name="Peeters S.H."/>
            <person name="Heuer A."/>
            <person name="Rast P."/>
            <person name="Oberbeckmann S."/>
            <person name="Bunk B."/>
            <person name="Jeske O."/>
            <person name="Meyerdierks A."/>
            <person name="Storesund J.E."/>
            <person name="Kallscheuer N."/>
            <person name="Luecker S."/>
            <person name="Lage O.M."/>
            <person name="Pohl T."/>
            <person name="Merkel B.J."/>
            <person name="Hornburger P."/>
            <person name="Mueller R.-W."/>
            <person name="Bruemmer F."/>
            <person name="Labrenz M."/>
            <person name="Spormann A.M."/>
            <person name="Op Den Camp H."/>
            <person name="Overmann J."/>
            <person name="Amann R."/>
            <person name="Jetten M.S.M."/>
            <person name="Mascher T."/>
            <person name="Medema M.H."/>
            <person name="Devos D.P."/>
            <person name="Kaster A.-K."/>
            <person name="Ovreas L."/>
            <person name="Rohde M."/>
            <person name="Galperin M.Y."/>
            <person name="Jogler C."/>
        </authorList>
    </citation>
    <scope>NUCLEOTIDE SEQUENCE [LARGE SCALE GENOMIC DNA]</scope>
    <source>
        <strain evidence="17 18">Poly51</strain>
    </source>
</reference>
<keyword evidence="8 14" id="KW-0949">S-adenosyl-L-methionine</keyword>
<keyword evidence="6 14" id="KW-0489">Methyltransferase</keyword>
<dbReference type="Pfam" id="PF04055">
    <property type="entry name" value="Radical_SAM"/>
    <property type="match status" value="1"/>
</dbReference>
<evidence type="ECO:0000313" key="18">
    <source>
        <dbReference type="Proteomes" id="UP000318288"/>
    </source>
</evidence>
<dbReference type="InterPro" id="IPR048641">
    <property type="entry name" value="RlmN_N"/>
</dbReference>
<dbReference type="SFLD" id="SFLDG01062">
    <property type="entry name" value="methyltransferase_(Class_A)"/>
    <property type="match status" value="1"/>
</dbReference>
<keyword evidence="18" id="KW-1185">Reference proteome</keyword>
<dbReference type="GO" id="GO:0070475">
    <property type="term" value="P:rRNA base methylation"/>
    <property type="evidence" value="ECO:0007669"/>
    <property type="project" value="UniProtKB-UniRule"/>
</dbReference>
<dbReference type="FunFam" id="3.20.20.70:FF:000014">
    <property type="entry name" value="Probable dual-specificity RNA methyltransferase RlmN"/>
    <property type="match status" value="1"/>
</dbReference>
<dbReference type="PANTHER" id="PTHR30544">
    <property type="entry name" value="23S RRNA METHYLTRANSFERASE"/>
    <property type="match status" value="1"/>
</dbReference>
<dbReference type="GO" id="GO:0070040">
    <property type="term" value="F:rRNA (adenine(2503)-C2-)-methyltransferase activity"/>
    <property type="evidence" value="ECO:0007669"/>
    <property type="project" value="UniProtKB-UniRule"/>
</dbReference>
<evidence type="ECO:0000256" key="11">
    <source>
        <dbReference type="ARBA" id="ARBA00023004"/>
    </source>
</evidence>
<dbReference type="Pfam" id="PF21016">
    <property type="entry name" value="RlmN_N"/>
    <property type="match status" value="1"/>
</dbReference>
<dbReference type="Gene3D" id="3.20.20.70">
    <property type="entry name" value="Aldolase class I"/>
    <property type="match status" value="1"/>
</dbReference>
<comment type="miscellaneous">
    <text evidence="14">Reaction proceeds by a ping-pong mechanism involving intermediate methylation of a conserved cysteine residue.</text>
</comment>
<dbReference type="GO" id="GO:0002935">
    <property type="term" value="F:tRNA (adenine(37)-C2)-methyltransferase activity"/>
    <property type="evidence" value="ECO:0007669"/>
    <property type="project" value="UniProtKB-UniRule"/>
</dbReference>
<comment type="caution">
    <text evidence="17">The sequence shown here is derived from an EMBL/GenBank/DDBJ whole genome shotgun (WGS) entry which is preliminary data.</text>
</comment>
<dbReference type="GO" id="GO:0030488">
    <property type="term" value="P:tRNA methylation"/>
    <property type="evidence" value="ECO:0007669"/>
    <property type="project" value="UniProtKB-UniRule"/>
</dbReference>
<organism evidence="17 18">
    <name type="scientific">Rubripirellula tenax</name>
    <dbReference type="NCBI Taxonomy" id="2528015"/>
    <lineage>
        <taxon>Bacteria</taxon>
        <taxon>Pseudomonadati</taxon>
        <taxon>Planctomycetota</taxon>
        <taxon>Planctomycetia</taxon>
        <taxon>Pirellulales</taxon>
        <taxon>Pirellulaceae</taxon>
        <taxon>Rubripirellula</taxon>
    </lineage>
</organism>
<dbReference type="SUPFAM" id="SSF102114">
    <property type="entry name" value="Radical SAM enzymes"/>
    <property type="match status" value="1"/>
</dbReference>
<evidence type="ECO:0000313" key="17">
    <source>
        <dbReference type="EMBL" id="TWU56611.1"/>
    </source>
</evidence>
<evidence type="ECO:0000256" key="13">
    <source>
        <dbReference type="ARBA" id="ARBA00023157"/>
    </source>
</evidence>
<dbReference type="InterPro" id="IPR058240">
    <property type="entry name" value="rSAM_sf"/>
</dbReference>
<dbReference type="RefSeq" id="WP_246114441.1">
    <property type="nucleotide sequence ID" value="NZ_SJPW01000003.1"/>
</dbReference>
<feature type="binding site" evidence="14">
    <location>
        <position position="139"/>
    </location>
    <ligand>
        <name>[4Fe-4S] cluster</name>
        <dbReference type="ChEBI" id="CHEBI:49883"/>
        <note>4Fe-4S-S-AdoMet</note>
    </ligand>
</feature>
<dbReference type="InterPro" id="IPR027492">
    <property type="entry name" value="RNA_MTrfase_RlmN"/>
</dbReference>
<dbReference type="SFLD" id="SFLDF00275">
    <property type="entry name" value="adenosine_C2_methyltransferase"/>
    <property type="match status" value="1"/>
</dbReference>
<dbReference type="Proteomes" id="UP000318288">
    <property type="component" value="Unassembled WGS sequence"/>
</dbReference>
<keyword evidence="3 14" id="KW-0004">4Fe-4S</keyword>
<keyword evidence="10 14" id="KW-0479">Metal-binding</keyword>
<keyword evidence="12 14" id="KW-0411">Iron-sulfur</keyword>
<feature type="active site" description="Proton acceptor" evidence="14">
    <location>
        <position position="112"/>
    </location>
</feature>
<evidence type="ECO:0000256" key="12">
    <source>
        <dbReference type="ARBA" id="ARBA00023014"/>
    </source>
</evidence>
<evidence type="ECO:0000256" key="9">
    <source>
        <dbReference type="ARBA" id="ARBA00022694"/>
    </source>
</evidence>
<keyword evidence="13 14" id="KW-1015">Disulfide bond</keyword>
<dbReference type="PIRSF" id="PIRSF006004">
    <property type="entry name" value="CHP00048"/>
    <property type="match status" value="1"/>
</dbReference>
<keyword evidence="5 14" id="KW-0698">rRNA processing</keyword>
<comment type="cofactor">
    <cofactor evidence="14">
        <name>[4Fe-4S] cluster</name>
        <dbReference type="ChEBI" id="CHEBI:49883"/>
    </cofactor>
    <text evidence="14">Binds 1 [4Fe-4S] cluster. The cluster is coordinated with 3 cysteines and an exchangeable S-adenosyl-L-methionine.</text>
</comment>
<dbReference type="GO" id="GO:0019843">
    <property type="term" value="F:rRNA binding"/>
    <property type="evidence" value="ECO:0007669"/>
    <property type="project" value="UniProtKB-UniRule"/>
</dbReference>
<dbReference type="InterPro" id="IPR006638">
    <property type="entry name" value="Elp3/MiaA/NifB-like_rSAM"/>
</dbReference>
<evidence type="ECO:0000256" key="7">
    <source>
        <dbReference type="ARBA" id="ARBA00022679"/>
    </source>
</evidence>
<dbReference type="SMART" id="SM00729">
    <property type="entry name" value="Elp3"/>
    <property type="match status" value="1"/>
</dbReference>
<dbReference type="InterPro" id="IPR040072">
    <property type="entry name" value="Methyltransferase_A"/>
</dbReference>
<protein>
    <recommendedName>
        <fullName evidence="14">Probable dual-specificity RNA methyltransferase RlmN</fullName>
        <ecNumber evidence="14">2.1.1.192</ecNumber>
    </recommendedName>
    <alternativeName>
        <fullName evidence="14">23S rRNA (adenine(2503)-C(2))-methyltransferase</fullName>
    </alternativeName>
    <alternativeName>
        <fullName evidence="14">23S rRNA m2A2503 methyltransferase</fullName>
    </alternativeName>
    <alternativeName>
        <fullName evidence="14">Ribosomal RNA large subunit methyltransferase N</fullName>
    </alternativeName>
    <alternativeName>
        <fullName evidence="14">tRNA (adenine(37)-C(2))-methyltransferase</fullName>
    </alternativeName>
    <alternativeName>
        <fullName evidence="14">tRNA m2A37 methyltransferase</fullName>
    </alternativeName>
</protein>
<feature type="binding site" evidence="14">
    <location>
        <position position="213"/>
    </location>
    <ligand>
        <name>S-adenosyl-L-methionine</name>
        <dbReference type="ChEBI" id="CHEBI:59789"/>
    </ligand>
</feature>
<evidence type="ECO:0000256" key="15">
    <source>
        <dbReference type="SAM" id="MobiDB-lite"/>
    </source>
</evidence>
<dbReference type="CDD" id="cd01335">
    <property type="entry name" value="Radical_SAM"/>
    <property type="match status" value="1"/>
</dbReference>
<evidence type="ECO:0000256" key="10">
    <source>
        <dbReference type="ARBA" id="ARBA00022723"/>
    </source>
</evidence>
<evidence type="ECO:0000256" key="4">
    <source>
        <dbReference type="ARBA" id="ARBA00022490"/>
    </source>
</evidence>
<keyword evidence="4 14" id="KW-0963">Cytoplasm</keyword>
<evidence type="ECO:0000259" key="16">
    <source>
        <dbReference type="PROSITE" id="PS51918"/>
    </source>
</evidence>
<dbReference type="GO" id="GO:0000049">
    <property type="term" value="F:tRNA binding"/>
    <property type="evidence" value="ECO:0007669"/>
    <property type="project" value="UniProtKB-UniRule"/>
</dbReference>
<evidence type="ECO:0000256" key="3">
    <source>
        <dbReference type="ARBA" id="ARBA00022485"/>
    </source>
</evidence>
<keyword evidence="9 14" id="KW-0819">tRNA processing</keyword>
<dbReference type="GO" id="GO:0051539">
    <property type="term" value="F:4 iron, 4 sulfur cluster binding"/>
    <property type="evidence" value="ECO:0007669"/>
    <property type="project" value="UniProtKB-UniRule"/>
</dbReference>
<feature type="domain" description="Radical SAM core" evidence="16">
    <location>
        <begin position="118"/>
        <end position="350"/>
    </location>
</feature>
<dbReference type="EC" id="2.1.1.192" evidence="14"/>
<dbReference type="PROSITE" id="PS51918">
    <property type="entry name" value="RADICAL_SAM"/>
    <property type="match status" value="1"/>
</dbReference>
<feature type="binding site" evidence="14">
    <location>
        <position position="136"/>
    </location>
    <ligand>
        <name>[4Fe-4S] cluster</name>
        <dbReference type="ChEBI" id="CHEBI:49883"/>
        <note>4Fe-4S-S-AdoMet</note>
    </ligand>
</feature>
<comment type="similarity">
    <text evidence="2 14">Belongs to the radical SAM superfamily. RlmN family.</text>
</comment>